<name>A0ABR0NE71_GOSAR</name>
<dbReference type="InterPro" id="IPR044730">
    <property type="entry name" value="RNase_H-like_dom_plant"/>
</dbReference>
<comment type="caution">
    <text evidence="2">The sequence shown here is derived from an EMBL/GenBank/DDBJ whole genome shotgun (WGS) entry which is preliminary data.</text>
</comment>
<dbReference type="CDD" id="cd06222">
    <property type="entry name" value="RNase_H_like"/>
    <property type="match status" value="1"/>
</dbReference>
<feature type="domain" description="RNase H type-1" evidence="1">
    <location>
        <begin position="349"/>
        <end position="455"/>
    </location>
</feature>
<protein>
    <recommendedName>
        <fullName evidence="1">RNase H type-1 domain-containing protein</fullName>
    </recommendedName>
</protein>
<dbReference type="InterPro" id="IPR002156">
    <property type="entry name" value="RNaseH_domain"/>
</dbReference>
<dbReference type="Gene3D" id="3.60.10.10">
    <property type="entry name" value="Endonuclease/exonuclease/phosphatase"/>
    <property type="match status" value="1"/>
</dbReference>
<proteinExistence type="predicted"/>
<dbReference type="SUPFAM" id="SSF56219">
    <property type="entry name" value="DNase I-like"/>
    <property type="match status" value="1"/>
</dbReference>
<dbReference type="EMBL" id="JARKNE010000010">
    <property type="protein sequence ID" value="KAK5793316.1"/>
    <property type="molecule type" value="Genomic_DNA"/>
</dbReference>
<evidence type="ECO:0000313" key="2">
    <source>
        <dbReference type="EMBL" id="KAK5793316.1"/>
    </source>
</evidence>
<dbReference type="Proteomes" id="UP001358586">
    <property type="component" value="Chromosome 10"/>
</dbReference>
<dbReference type="Pfam" id="PF13456">
    <property type="entry name" value="RVT_3"/>
    <property type="match status" value="1"/>
</dbReference>
<dbReference type="PANTHER" id="PTHR35218">
    <property type="entry name" value="RNASE H DOMAIN-CONTAINING PROTEIN"/>
    <property type="match status" value="1"/>
</dbReference>
<dbReference type="PANTHER" id="PTHR35218:SF9">
    <property type="entry name" value="ENDONUCLEASE_EXONUCLEASE_PHOSPHATASE DOMAIN-CONTAINING PROTEIN"/>
    <property type="match status" value="1"/>
</dbReference>
<reference evidence="2 3" key="1">
    <citation type="submission" date="2023-03" db="EMBL/GenBank/DDBJ databases">
        <title>WGS of Gossypium arboreum.</title>
        <authorList>
            <person name="Yu D."/>
        </authorList>
    </citation>
    <scope>NUCLEOTIDE SEQUENCE [LARGE SCALE GENOMIC DNA]</scope>
    <source>
        <tissue evidence="2">Leaf</tissue>
    </source>
</reference>
<keyword evidence="3" id="KW-1185">Reference proteome</keyword>
<gene>
    <name evidence="2" type="ORF">PVK06_034458</name>
</gene>
<evidence type="ECO:0000259" key="1">
    <source>
        <dbReference type="Pfam" id="PF13456"/>
    </source>
</evidence>
<accession>A0ABR0NE71</accession>
<sequence>MGGCQMASRPDTMKTICWNIRGLRSPRAIRRLQFLLKQHKPQMIFLMETKIDEKRIERIRRRCGFENGIDVGAKDSRGGISLAWKAEITVRLNNFSKNHIDVLVKEDNVNQEWRFTGFYGLPYITNKDDSWNLLRRLGQNQNHPWWASSIKRGRDGLKNKLMKELDKLMARDRDDDTLAQSAFIPRRLLTDNVLVSYELLHTLRQKRIGKKRLMAVKLDMSKAYDRVEWAFLKEVMIQMGFVVEWVTLIMKCISTVSYTKSMWTAKGVLEKYMYWKVSTDDARKILRIPLARTPHDDFLVWEGEYSGQQIADFINNYIVEPNGLEIRRSIKGKETRKWSYPHREFVKINFDSAYDATHHKSASGVVVRDEERLVLLSYSEINHGKLKTKVGVEQRWPKVIIEGDSLTIIKKCTTKSQDRSHIEAYIHDIQQNINRSRSFFFKCTIRSANNLAHVITTETLRRKEKTYLEMGVPVYVEIQQRMDQRREPD</sequence>
<dbReference type="InterPro" id="IPR036691">
    <property type="entry name" value="Endo/exonu/phosph_ase_sf"/>
</dbReference>
<organism evidence="2 3">
    <name type="scientific">Gossypium arboreum</name>
    <name type="common">Tree cotton</name>
    <name type="synonym">Gossypium nanking</name>
    <dbReference type="NCBI Taxonomy" id="29729"/>
    <lineage>
        <taxon>Eukaryota</taxon>
        <taxon>Viridiplantae</taxon>
        <taxon>Streptophyta</taxon>
        <taxon>Embryophyta</taxon>
        <taxon>Tracheophyta</taxon>
        <taxon>Spermatophyta</taxon>
        <taxon>Magnoliopsida</taxon>
        <taxon>eudicotyledons</taxon>
        <taxon>Gunneridae</taxon>
        <taxon>Pentapetalae</taxon>
        <taxon>rosids</taxon>
        <taxon>malvids</taxon>
        <taxon>Malvales</taxon>
        <taxon>Malvaceae</taxon>
        <taxon>Malvoideae</taxon>
        <taxon>Gossypium</taxon>
    </lineage>
</organism>
<evidence type="ECO:0000313" key="3">
    <source>
        <dbReference type="Proteomes" id="UP001358586"/>
    </source>
</evidence>